<dbReference type="Proteomes" id="UP001165069">
    <property type="component" value="Unassembled WGS sequence"/>
</dbReference>
<evidence type="ECO:0000256" key="8">
    <source>
        <dbReference type="HAMAP-Rule" id="MF_00131"/>
    </source>
</evidence>
<evidence type="ECO:0000313" key="10">
    <source>
        <dbReference type="EMBL" id="GLH72296.1"/>
    </source>
</evidence>
<dbReference type="NCBIfam" id="TIGR00262">
    <property type="entry name" value="trpA"/>
    <property type="match status" value="1"/>
</dbReference>
<keyword evidence="5 8" id="KW-0057">Aromatic amino acid biosynthesis</keyword>
<dbReference type="InterPro" id="IPR002028">
    <property type="entry name" value="Trp_synthase_suA"/>
</dbReference>
<evidence type="ECO:0000256" key="7">
    <source>
        <dbReference type="ARBA" id="ARBA00049047"/>
    </source>
</evidence>
<comment type="function">
    <text evidence="8">The alpha subunit is responsible for the aldol cleavage of indoleglycerol phosphate to indole and glyceraldehyde 3-phosphate.</text>
</comment>
<dbReference type="PANTHER" id="PTHR43406">
    <property type="entry name" value="TRYPTOPHAN SYNTHASE, ALPHA CHAIN"/>
    <property type="match status" value="1"/>
</dbReference>
<comment type="similarity">
    <text evidence="8 9">Belongs to the TrpA family.</text>
</comment>
<sequence length="257" mass="26589">MSLNPLLPFIMAGDPSLDALPGLLSEAKALGLDAIELGLPHSDPIADGPVLQAAAHRAIARGATPLRVLEALSGLQDSPDIILFTYLNPLLQIGAEKLKALLAPTPVKALLVVDLPFGEEASFEAELRAAGYPMVPLLAPTTTLDRARQILSERPDPGPAAPFAQRFAYVVARLGVTGVGQGAGQGTDLGPVAARIQGLRTLGDRPLAVGFGLSDARSLNAIRAQGATPVIGSALVQELAEGRALHEVLAPRLLADV</sequence>
<evidence type="ECO:0000313" key="11">
    <source>
        <dbReference type="Proteomes" id="UP001165069"/>
    </source>
</evidence>
<dbReference type="InterPro" id="IPR013785">
    <property type="entry name" value="Aldolase_TIM"/>
</dbReference>
<comment type="subunit">
    <text evidence="2 8">Tetramer of two alpha and two beta chains.</text>
</comment>
<evidence type="ECO:0000256" key="4">
    <source>
        <dbReference type="ARBA" id="ARBA00022822"/>
    </source>
</evidence>
<dbReference type="InterPro" id="IPR018204">
    <property type="entry name" value="Trp_synthase_alpha_AS"/>
</dbReference>
<gene>
    <name evidence="8 10" type="primary">trpA</name>
    <name evidence="10" type="ORF">GETHLI_07980</name>
</gene>
<dbReference type="PROSITE" id="PS00167">
    <property type="entry name" value="TRP_SYNTHASE_ALPHA"/>
    <property type="match status" value="1"/>
</dbReference>
<name>A0ABQ5QD77_9BACT</name>
<evidence type="ECO:0000256" key="5">
    <source>
        <dbReference type="ARBA" id="ARBA00023141"/>
    </source>
</evidence>
<feature type="active site" description="Proton acceptor" evidence="8">
    <location>
        <position position="47"/>
    </location>
</feature>
<evidence type="ECO:0000256" key="1">
    <source>
        <dbReference type="ARBA" id="ARBA00004733"/>
    </source>
</evidence>
<dbReference type="Pfam" id="PF00290">
    <property type="entry name" value="Trp_syntA"/>
    <property type="match status" value="1"/>
</dbReference>
<keyword evidence="6 8" id="KW-0456">Lyase</keyword>
<organism evidence="10 11">
    <name type="scientific">Geothrix limicola</name>
    <dbReference type="NCBI Taxonomy" id="2927978"/>
    <lineage>
        <taxon>Bacteria</taxon>
        <taxon>Pseudomonadati</taxon>
        <taxon>Acidobacteriota</taxon>
        <taxon>Holophagae</taxon>
        <taxon>Holophagales</taxon>
        <taxon>Holophagaceae</taxon>
        <taxon>Geothrix</taxon>
    </lineage>
</organism>
<evidence type="ECO:0000256" key="3">
    <source>
        <dbReference type="ARBA" id="ARBA00022605"/>
    </source>
</evidence>
<dbReference type="PANTHER" id="PTHR43406:SF1">
    <property type="entry name" value="TRYPTOPHAN SYNTHASE ALPHA CHAIN, CHLOROPLASTIC"/>
    <property type="match status" value="1"/>
</dbReference>
<evidence type="ECO:0000256" key="9">
    <source>
        <dbReference type="RuleBase" id="RU003662"/>
    </source>
</evidence>
<keyword evidence="3 8" id="KW-0028">Amino-acid biosynthesis</keyword>
<accession>A0ABQ5QD77</accession>
<evidence type="ECO:0000256" key="6">
    <source>
        <dbReference type="ARBA" id="ARBA00023239"/>
    </source>
</evidence>
<comment type="pathway">
    <text evidence="1 8">Amino-acid biosynthesis; L-tryptophan biosynthesis; L-tryptophan from chorismate: step 5/5.</text>
</comment>
<reference evidence="10 11" key="1">
    <citation type="journal article" date="2023" name="Antonie Van Leeuwenhoek">
        <title>Mesoterricola silvestris gen. nov., sp. nov., Mesoterricola sediminis sp. nov., Geothrix oryzae sp. nov., Geothrix edaphica sp. nov., Geothrix rubra sp. nov., and Geothrix limicola sp. nov., six novel members of Acidobacteriota isolated from soils.</title>
        <authorList>
            <person name="Itoh H."/>
            <person name="Sugisawa Y."/>
            <person name="Mise K."/>
            <person name="Xu Z."/>
            <person name="Kuniyasu M."/>
            <person name="Ushijima N."/>
            <person name="Kawano K."/>
            <person name="Kobayashi E."/>
            <person name="Shiratori Y."/>
            <person name="Masuda Y."/>
            <person name="Senoo K."/>
        </authorList>
    </citation>
    <scope>NUCLEOTIDE SEQUENCE [LARGE SCALE GENOMIC DNA]</scope>
    <source>
        <strain evidence="10 11">Red804</strain>
    </source>
</reference>
<feature type="active site" description="Proton acceptor" evidence="8">
    <location>
        <position position="36"/>
    </location>
</feature>
<keyword evidence="11" id="KW-1185">Reference proteome</keyword>
<dbReference type="CDD" id="cd04724">
    <property type="entry name" value="Tryptophan_synthase_alpha"/>
    <property type="match status" value="1"/>
</dbReference>
<dbReference type="SUPFAM" id="SSF51366">
    <property type="entry name" value="Ribulose-phoshate binding barrel"/>
    <property type="match status" value="1"/>
</dbReference>
<proteinExistence type="inferred from homology"/>
<keyword evidence="4 8" id="KW-0822">Tryptophan biosynthesis</keyword>
<dbReference type="Gene3D" id="3.20.20.70">
    <property type="entry name" value="Aldolase class I"/>
    <property type="match status" value="1"/>
</dbReference>
<protein>
    <recommendedName>
        <fullName evidence="8">Tryptophan synthase alpha chain</fullName>
        <ecNumber evidence="8">4.2.1.20</ecNumber>
    </recommendedName>
</protein>
<evidence type="ECO:0000256" key="2">
    <source>
        <dbReference type="ARBA" id="ARBA00011270"/>
    </source>
</evidence>
<comment type="catalytic activity">
    <reaction evidence="7 8">
        <text>(1S,2R)-1-C-(indol-3-yl)glycerol 3-phosphate + L-serine = D-glyceraldehyde 3-phosphate + L-tryptophan + H2O</text>
        <dbReference type="Rhea" id="RHEA:10532"/>
        <dbReference type="ChEBI" id="CHEBI:15377"/>
        <dbReference type="ChEBI" id="CHEBI:33384"/>
        <dbReference type="ChEBI" id="CHEBI:57912"/>
        <dbReference type="ChEBI" id="CHEBI:58866"/>
        <dbReference type="ChEBI" id="CHEBI:59776"/>
        <dbReference type="EC" id="4.2.1.20"/>
    </reaction>
</comment>
<dbReference type="HAMAP" id="MF_00131">
    <property type="entry name" value="Trp_synth_alpha"/>
    <property type="match status" value="1"/>
</dbReference>
<dbReference type="EC" id="4.2.1.20" evidence="8"/>
<dbReference type="EMBL" id="BSDE01000001">
    <property type="protein sequence ID" value="GLH72296.1"/>
    <property type="molecule type" value="Genomic_DNA"/>
</dbReference>
<dbReference type="InterPro" id="IPR011060">
    <property type="entry name" value="RibuloseP-bd_barrel"/>
</dbReference>
<comment type="caution">
    <text evidence="10">The sequence shown here is derived from an EMBL/GenBank/DDBJ whole genome shotgun (WGS) entry which is preliminary data.</text>
</comment>
<dbReference type="RefSeq" id="WP_285570662.1">
    <property type="nucleotide sequence ID" value="NZ_BSDE01000001.1"/>
</dbReference>